<evidence type="ECO:0000313" key="9">
    <source>
        <dbReference type="Proteomes" id="UP001583280"/>
    </source>
</evidence>
<keyword evidence="2" id="KW-0749">Sporulation</keyword>
<accession>A0ABR3ZRI8</accession>
<evidence type="ECO:0000256" key="5">
    <source>
        <dbReference type="ARBA" id="ARBA00023242"/>
    </source>
</evidence>
<sequence length="512" mass="54732">MAAVGTLSTAGLGHDFIRPKMYNPHYDTAGLPTHPHTPMAMSSLSANMLQSTPLPVAHSQPPHHQQPQSQPQTHSHAYPHHRSSLSQQSLARDSPTSPLDIKSAFPTATSTTANVAATANAASSITGTSLAAASATPTTVTTSSHSITIRQQPQHARVAIGKEKDRKPIDPPPILQLTIARDKDPHQHYLQSPYFFMSCTLVGADEQPLKDIPSTSIVGSLASSLHKLKDTDNSDAGFFIFPDLSVKAEGKFRLRFSLFEFQGSMCSHIASISSDVFTVWPAKTFPGMTESTFLTRSFSDQGVRLRLRKDSRASTSRKRPRIQDYPTLRYAPRARTAIYDPDPAALPRMDSASGLVAASLASVQVHDATPVPSQAAAAAVAASQAQAQAQAHSSQTSTPRQPSFSSPYHTYDTRLPESRGAAVSRLSASSQPTPYYYGSSYVTNSSYPATVSVSSGLELQGLGAVVASSMYPSHNPLGAVAGLGPYATDAYAQHQSSPFATTTDHDLHFRAV</sequence>
<feature type="compositionally biased region" description="Low complexity" evidence="6">
    <location>
        <begin position="58"/>
        <end position="76"/>
    </location>
</feature>
<dbReference type="InterPro" id="IPR038491">
    <property type="entry name" value="Velvet_dom_sf"/>
</dbReference>
<reference evidence="8 9" key="1">
    <citation type="journal article" date="2024" name="IMA Fungus">
        <title>IMA Genome - F19 : A genome assembly and annotation guide to empower mycologists, including annotated draft genome sequences of Ceratocystis pirilliformis, Diaporthe australafricana, Fusarium ophioides, Paecilomyces lecythidis, and Sporothrix stenoceras.</title>
        <authorList>
            <person name="Aylward J."/>
            <person name="Wilson A.M."/>
            <person name="Visagie C.M."/>
            <person name="Spraker J."/>
            <person name="Barnes I."/>
            <person name="Buitendag C."/>
            <person name="Ceriani C."/>
            <person name="Del Mar Angel L."/>
            <person name="du Plessis D."/>
            <person name="Fuchs T."/>
            <person name="Gasser K."/>
            <person name="Kramer D."/>
            <person name="Li W."/>
            <person name="Munsamy K."/>
            <person name="Piso A."/>
            <person name="Price J.L."/>
            <person name="Sonnekus B."/>
            <person name="Thomas C."/>
            <person name="van der Nest A."/>
            <person name="van Dijk A."/>
            <person name="van Heerden A."/>
            <person name="van Vuuren N."/>
            <person name="Yilmaz N."/>
            <person name="Duong T.A."/>
            <person name="van der Merwe N.A."/>
            <person name="Wingfield M.J."/>
            <person name="Wingfield B.D."/>
        </authorList>
    </citation>
    <scope>NUCLEOTIDE SEQUENCE [LARGE SCALE GENOMIC DNA]</scope>
    <source>
        <strain evidence="8 9">CMW 12675</strain>
    </source>
</reference>
<evidence type="ECO:0000256" key="2">
    <source>
        <dbReference type="ARBA" id="ARBA00022969"/>
    </source>
</evidence>
<feature type="region of interest" description="Disordered" evidence="6">
    <location>
        <begin position="387"/>
        <end position="425"/>
    </location>
</feature>
<dbReference type="InterPro" id="IPR037525">
    <property type="entry name" value="Velvet_dom"/>
</dbReference>
<dbReference type="Pfam" id="PF11754">
    <property type="entry name" value="Velvet"/>
    <property type="match status" value="2"/>
</dbReference>
<comment type="subcellular location">
    <subcellularLocation>
        <location evidence="1">Nucleus</location>
    </subcellularLocation>
</comment>
<feature type="compositionally biased region" description="Low complexity" evidence="6">
    <location>
        <begin position="387"/>
        <end position="399"/>
    </location>
</feature>
<feature type="compositionally biased region" description="Basic and acidic residues" evidence="6">
    <location>
        <begin position="160"/>
        <end position="169"/>
    </location>
</feature>
<keyword evidence="9" id="KW-1185">Reference proteome</keyword>
<dbReference type="EMBL" id="JAWDJO010000001">
    <property type="protein sequence ID" value="KAL1902104.1"/>
    <property type="molecule type" value="Genomic_DNA"/>
</dbReference>
<keyword evidence="3" id="KW-0805">Transcription regulation</keyword>
<dbReference type="PANTHER" id="PTHR33572">
    <property type="entry name" value="SPORE DEVELOPMENT REGULATOR VOSA"/>
    <property type="match status" value="1"/>
</dbReference>
<gene>
    <name evidence="8" type="ORF">Cpir12675_000001</name>
</gene>
<feature type="compositionally biased region" description="Polar residues" evidence="6">
    <location>
        <begin position="84"/>
        <end position="97"/>
    </location>
</feature>
<evidence type="ECO:0000259" key="7">
    <source>
        <dbReference type="PROSITE" id="PS51821"/>
    </source>
</evidence>
<evidence type="ECO:0000256" key="6">
    <source>
        <dbReference type="SAM" id="MobiDB-lite"/>
    </source>
</evidence>
<evidence type="ECO:0000256" key="3">
    <source>
        <dbReference type="ARBA" id="ARBA00023015"/>
    </source>
</evidence>
<organism evidence="8 9">
    <name type="scientific">Ceratocystis pirilliformis</name>
    <dbReference type="NCBI Taxonomy" id="259994"/>
    <lineage>
        <taxon>Eukaryota</taxon>
        <taxon>Fungi</taxon>
        <taxon>Dikarya</taxon>
        <taxon>Ascomycota</taxon>
        <taxon>Pezizomycotina</taxon>
        <taxon>Sordariomycetes</taxon>
        <taxon>Hypocreomycetidae</taxon>
        <taxon>Microascales</taxon>
        <taxon>Ceratocystidaceae</taxon>
        <taxon>Ceratocystis</taxon>
    </lineage>
</organism>
<dbReference type="Proteomes" id="UP001583280">
    <property type="component" value="Unassembled WGS sequence"/>
</dbReference>
<feature type="region of interest" description="Disordered" evidence="6">
    <location>
        <begin position="134"/>
        <end position="172"/>
    </location>
</feature>
<feature type="domain" description="Velvet" evidence="7">
    <location>
        <begin position="140"/>
        <end position="308"/>
    </location>
</feature>
<feature type="compositionally biased region" description="Low complexity" evidence="6">
    <location>
        <begin position="134"/>
        <end position="149"/>
    </location>
</feature>
<dbReference type="PANTHER" id="PTHR33572:SF18">
    <property type="entry name" value="SPORE DEVELOPMENT REGULATOR VOSA"/>
    <property type="match status" value="1"/>
</dbReference>
<dbReference type="InterPro" id="IPR021740">
    <property type="entry name" value="Velvet"/>
</dbReference>
<protein>
    <recommendedName>
        <fullName evidence="7">Velvet domain-containing protein</fullName>
    </recommendedName>
</protein>
<feature type="region of interest" description="Disordered" evidence="6">
    <location>
        <begin position="53"/>
        <end position="103"/>
    </location>
</feature>
<evidence type="ECO:0000256" key="4">
    <source>
        <dbReference type="ARBA" id="ARBA00023163"/>
    </source>
</evidence>
<name>A0ABR3ZRI8_9PEZI</name>
<proteinExistence type="predicted"/>
<evidence type="ECO:0000256" key="1">
    <source>
        <dbReference type="ARBA" id="ARBA00004123"/>
    </source>
</evidence>
<comment type="caution">
    <text evidence="8">The sequence shown here is derived from an EMBL/GenBank/DDBJ whole genome shotgun (WGS) entry which is preliminary data.</text>
</comment>
<evidence type="ECO:0000313" key="8">
    <source>
        <dbReference type="EMBL" id="KAL1902104.1"/>
    </source>
</evidence>
<dbReference type="PROSITE" id="PS51821">
    <property type="entry name" value="VELVET"/>
    <property type="match status" value="1"/>
</dbReference>
<dbReference type="Gene3D" id="2.60.40.3960">
    <property type="entry name" value="Velvet domain"/>
    <property type="match status" value="1"/>
</dbReference>
<keyword evidence="4" id="KW-0804">Transcription</keyword>
<keyword evidence="5" id="KW-0539">Nucleus</keyword>